<dbReference type="PaxDb" id="4577-GRMZM2G133401_P01"/>
<dbReference type="InParanoid" id="A0A1D6GR05"/>
<dbReference type="EMBL" id="CM000781">
    <property type="protein sequence ID" value="AQK65546.1"/>
    <property type="molecule type" value="Genomic_DNA"/>
</dbReference>
<dbReference type="AlphaFoldDB" id="A0A1D6GR05"/>
<gene>
    <name evidence="1" type="ORF">ZEAMMB73_Zm00001d014202</name>
</gene>
<dbReference type="OMA" id="GQELANH"/>
<accession>A0A1D6GR05</accession>
<evidence type="ECO:0000313" key="1">
    <source>
        <dbReference type="EMBL" id="AQK65546.1"/>
    </source>
</evidence>
<name>A0A1D6GR05_MAIZE</name>
<proteinExistence type="predicted"/>
<organism evidence="1">
    <name type="scientific">Zea mays</name>
    <name type="common">Maize</name>
    <dbReference type="NCBI Taxonomy" id="4577"/>
    <lineage>
        <taxon>Eukaryota</taxon>
        <taxon>Viridiplantae</taxon>
        <taxon>Streptophyta</taxon>
        <taxon>Embryophyta</taxon>
        <taxon>Tracheophyta</taxon>
        <taxon>Spermatophyta</taxon>
        <taxon>Magnoliopsida</taxon>
        <taxon>Liliopsida</taxon>
        <taxon>Poales</taxon>
        <taxon>Poaceae</taxon>
        <taxon>PACMAD clade</taxon>
        <taxon>Panicoideae</taxon>
        <taxon>Andropogonodae</taxon>
        <taxon>Andropogoneae</taxon>
        <taxon>Tripsacinae</taxon>
        <taxon>Zea</taxon>
    </lineage>
</organism>
<sequence length="127" mass="13906">MGAVMPFAQRKWPPRLKRSCCGCSLPRPTVASRQLLDYIGACGASLIEHLDNAPCHVRDIVDFSVHYGVAVALLMVEVCLGYNLQDLIGPPLSHSDEGLEDLLEDYDDVASHIIPRVSAHDVVRVAQ</sequence>
<protein>
    <submittedName>
        <fullName evidence="1">Uncharacterized protein</fullName>
    </submittedName>
</protein>
<reference evidence="1" key="1">
    <citation type="submission" date="2015-12" db="EMBL/GenBank/DDBJ databases">
        <title>Update maize B73 reference genome by single molecule sequencing technologies.</title>
        <authorList>
            <consortium name="Maize Genome Sequencing Project"/>
            <person name="Ware D."/>
        </authorList>
    </citation>
    <scope>NUCLEOTIDE SEQUENCE</scope>
    <source>
        <tissue evidence="1">Seedling</tissue>
    </source>
</reference>
<dbReference type="ExpressionAtlas" id="A0A1D6GR05">
    <property type="expression patterns" value="baseline and differential"/>
</dbReference>